<feature type="transmembrane region" description="Helical" evidence="5">
    <location>
        <begin position="233"/>
        <end position="255"/>
    </location>
</feature>
<comment type="subcellular location">
    <subcellularLocation>
        <location evidence="5">Cell membrane</location>
        <topology evidence="5">Multi-pass membrane protein</topology>
    </subcellularLocation>
    <subcellularLocation>
        <location evidence="1">Membrane</location>
        <topology evidence="1">Multi-pass membrane protein</topology>
    </subcellularLocation>
</comment>
<dbReference type="GO" id="GO:0005886">
    <property type="term" value="C:plasma membrane"/>
    <property type="evidence" value="ECO:0007669"/>
    <property type="project" value="UniProtKB-SubCell"/>
</dbReference>
<dbReference type="PANTHER" id="PTHR43483">
    <property type="entry name" value="MEMBRANE TRANSPORTER PROTEIN HI_0806-RELATED"/>
    <property type="match status" value="1"/>
</dbReference>
<evidence type="ECO:0000256" key="2">
    <source>
        <dbReference type="ARBA" id="ARBA00022692"/>
    </source>
</evidence>
<feature type="transmembrane region" description="Helical" evidence="5">
    <location>
        <begin position="104"/>
        <end position="126"/>
    </location>
</feature>
<proteinExistence type="inferred from homology"/>
<dbReference type="AlphaFoldDB" id="A0A7C3UDE2"/>
<keyword evidence="3 5" id="KW-1133">Transmembrane helix</keyword>
<dbReference type="InterPro" id="IPR002781">
    <property type="entry name" value="TM_pro_TauE-like"/>
</dbReference>
<dbReference type="PANTHER" id="PTHR43483:SF3">
    <property type="entry name" value="MEMBRANE TRANSPORTER PROTEIN HI_0806-RELATED"/>
    <property type="match status" value="1"/>
</dbReference>
<evidence type="ECO:0000256" key="1">
    <source>
        <dbReference type="ARBA" id="ARBA00004141"/>
    </source>
</evidence>
<dbReference type="EMBL" id="DTAK01000008">
    <property type="protein sequence ID" value="HGU58845.1"/>
    <property type="molecule type" value="Genomic_DNA"/>
</dbReference>
<organism evidence="6">
    <name type="scientific">Geoglobus ahangari</name>
    <dbReference type="NCBI Taxonomy" id="113653"/>
    <lineage>
        <taxon>Archaea</taxon>
        <taxon>Methanobacteriati</taxon>
        <taxon>Methanobacteriota</taxon>
        <taxon>Archaeoglobi</taxon>
        <taxon>Archaeoglobales</taxon>
        <taxon>Archaeoglobaceae</taxon>
        <taxon>Geoglobus</taxon>
    </lineage>
</organism>
<keyword evidence="2 5" id="KW-0812">Transmembrane</keyword>
<evidence type="ECO:0000313" key="8">
    <source>
        <dbReference type="EMBL" id="HHF48582.1"/>
    </source>
</evidence>
<dbReference type="Pfam" id="PF01925">
    <property type="entry name" value="TauE"/>
    <property type="match status" value="1"/>
</dbReference>
<feature type="transmembrane region" description="Helical" evidence="5">
    <location>
        <begin position="46"/>
        <end position="67"/>
    </location>
</feature>
<feature type="transmembrane region" description="Helical" evidence="5">
    <location>
        <begin position="79"/>
        <end position="98"/>
    </location>
</feature>
<keyword evidence="5" id="KW-1003">Cell membrane</keyword>
<gene>
    <name evidence="8" type="ORF">ENL48_05420</name>
    <name evidence="7" type="ORF">ENT89_01280</name>
    <name evidence="6" type="ORF">ENX77_02740</name>
</gene>
<accession>A0A7C3UDE2</accession>
<keyword evidence="4 5" id="KW-0472">Membrane</keyword>
<evidence type="ECO:0000256" key="5">
    <source>
        <dbReference type="RuleBase" id="RU363041"/>
    </source>
</evidence>
<feature type="transmembrane region" description="Helical" evidence="5">
    <location>
        <begin position="7"/>
        <end position="40"/>
    </location>
</feature>
<protein>
    <recommendedName>
        <fullName evidence="5">Probable membrane transporter protein</fullName>
    </recommendedName>
</protein>
<feature type="transmembrane region" description="Helical" evidence="5">
    <location>
        <begin position="181"/>
        <end position="200"/>
    </location>
</feature>
<dbReference type="EMBL" id="DRUC01000080">
    <property type="protein sequence ID" value="HHF48582.1"/>
    <property type="molecule type" value="Genomic_DNA"/>
</dbReference>
<dbReference type="EMBL" id="DTPI01000020">
    <property type="protein sequence ID" value="HGE66034.1"/>
    <property type="molecule type" value="Genomic_DNA"/>
</dbReference>
<evidence type="ECO:0000256" key="3">
    <source>
        <dbReference type="ARBA" id="ARBA00022989"/>
    </source>
</evidence>
<evidence type="ECO:0000256" key="4">
    <source>
        <dbReference type="ARBA" id="ARBA00023136"/>
    </source>
</evidence>
<reference evidence="6" key="1">
    <citation type="journal article" date="2020" name="mSystems">
        <title>Genome- and Community-Level Interaction Insights into Carbon Utilization and Element Cycling Functions of Hydrothermarchaeota in Hydrothermal Sediment.</title>
        <authorList>
            <person name="Zhou Z."/>
            <person name="Liu Y."/>
            <person name="Xu W."/>
            <person name="Pan J."/>
            <person name="Luo Z.H."/>
            <person name="Li M."/>
        </authorList>
    </citation>
    <scope>NUCLEOTIDE SEQUENCE [LARGE SCALE GENOMIC DNA]</scope>
    <source>
        <strain evidence="8">SpSt-10</strain>
        <strain evidence="7">SpSt-62</strain>
        <strain evidence="6">SpSt-97</strain>
    </source>
</reference>
<evidence type="ECO:0000313" key="7">
    <source>
        <dbReference type="EMBL" id="HGU58845.1"/>
    </source>
</evidence>
<comment type="caution">
    <text evidence="6">The sequence shown here is derived from an EMBL/GenBank/DDBJ whole genome shotgun (WGS) entry which is preliminary data.</text>
</comment>
<evidence type="ECO:0000313" key="6">
    <source>
        <dbReference type="EMBL" id="HGE66034.1"/>
    </source>
</evidence>
<name>A0A7C3UDE2_9EURY</name>
<feature type="transmembrane region" description="Helical" evidence="5">
    <location>
        <begin position="207"/>
        <end position="227"/>
    </location>
</feature>
<sequence>MADAITAIFLLITGLIAGTLGGLLGIGGCVIMLPSLAFIFNYPLPVAIGTTITAVILTATSGTIGHIRMKNVDYSTAKIVAVSGAIGAGVGSVIFFYIANQVWLLNLILGFAFLYVALRMVYEGIIKRKMPERTGNQVPGSKSSKGAIGFFIGIITGIVGLGGGYALVPSFIYLLSSPVKIAVGTSLASFISMAVVSGAFKLYQGIVDVVAAIALGIGTIIGAQIGARLTKVVPPWVIKAIFGFIFLYVSLKFIWEGYLAL</sequence>
<feature type="transmembrane region" description="Helical" evidence="5">
    <location>
        <begin position="147"/>
        <end position="175"/>
    </location>
</feature>
<comment type="similarity">
    <text evidence="5">Belongs to the 4-toluene sulfonate uptake permease (TSUP) (TC 2.A.102) family.</text>
</comment>